<accession>A0A183M098</accession>
<reference evidence="1 2" key="1">
    <citation type="submission" date="2018-11" db="EMBL/GenBank/DDBJ databases">
        <authorList>
            <consortium name="Pathogen Informatics"/>
        </authorList>
    </citation>
    <scope>NUCLEOTIDE SEQUENCE [LARGE SCALE GENOMIC DNA]</scope>
    <source>
        <strain evidence="1 2">Zambia</strain>
    </source>
</reference>
<dbReference type="Proteomes" id="UP000277204">
    <property type="component" value="Unassembled WGS sequence"/>
</dbReference>
<proteinExistence type="predicted"/>
<organism evidence="1 2">
    <name type="scientific">Schistosoma margrebowiei</name>
    <dbReference type="NCBI Taxonomy" id="48269"/>
    <lineage>
        <taxon>Eukaryota</taxon>
        <taxon>Metazoa</taxon>
        <taxon>Spiralia</taxon>
        <taxon>Lophotrochozoa</taxon>
        <taxon>Platyhelminthes</taxon>
        <taxon>Trematoda</taxon>
        <taxon>Digenea</taxon>
        <taxon>Strigeidida</taxon>
        <taxon>Schistosomatoidea</taxon>
        <taxon>Schistosomatidae</taxon>
        <taxon>Schistosoma</taxon>
    </lineage>
</organism>
<evidence type="ECO:0000313" key="2">
    <source>
        <dbReference type="Proteomes" id="UP000277204"/>
    </source>
</evidence>
<name>A0A183M098_9TREM</name>
<dbReference type="AlphaFoldDB" id="A0A183M098"/>
<gene>
    <name evidence="1" type="ORF">SMRZ_LOCUS9473</name>
</gene>
<protein>
    <submittedName>
        <fullName evidence="1">Uncharacterized protein</fullName>
    </submittedName>
</protein>
<evidence type="ECO:0000313" key="1">
    <source>
        <dbReference type="EMBL" id="VDO86440.1"/>
    </source>
</evidence>
<dbReference type="EMBL" id="UZAI01004480">
    <property type="protein sequence ID" value="VDO86440.1"/>
    <property type="molecule type" value="Genomic_DNA"/>
</dbReference>
<sequence>MACQCLQASNALKSTNINTDINNFLNIKTIDAEKCHETVVEGKRLSASSKQVNSSTLSQCETNLHAPLIIHDNNNNKSIQRCFTVKRRILSRKLQNDYSNTSIHVSTQNNQLINNNLHFNDNEIKYNYEISNNFYRKNSEVRTTWTLDTKTYPYLLHHRYY</sequence>
<keyword evidence="2" id="KW-1185">Reference proteome</keyword>